<evidence type="ECO:0000256" key="7">
    <source>
        <dbReference type="ARBA" id="ARBA00022833"/>
    </source>
</evidence>
<evidence type="ECO:0000256" key="8">
    <source>
        <dbReference type="PROSITE-ProRule" id="PRU00175"/>
    </source>
</evidence>
<feature type="region of interest" description="Disordered" evidence="9">
    <location>
        <begin position="32"/>
        <end position="51"/>
    </location>
</feature>
<dbReference type="PANTHER" id="PTHR22770">
    <property type="entry name" value="UBIQUITIN CONJUGATING ENZYME 7 INTERACTING PROTEIN-RELATED"/>
    <property type="match status" value="1"/>
</dbReference>
<comment type="pathway">
    <text evidence="1">Protein modification; protein ubiquitination.</text>
</comment>
<keyword evidence="5 8" id="KW-0863">Zinc-finger</keyword>
<keyword evidence="12" id="KW-0012">Acyltransferase</keyword>
<accession>A0A1Z5JY79</accession>
<evidence type="ECO:0000256" key="3">
    <source>
        <dbReference type="ARBA" id="ARBA00022723"/>
    </source>
</evidence>
<dbReference type="AlphaFoldDB" id="A0A1Z5JY79"/>
<keyword evidence="7" id="KW-0862">Zinc</keyword>
<gene>
    <name evidence="12" type="ORF">FisN_26Hh064</name>
</gene>
<dbReference type="EMBL" id="BDSP01000132">
    <property type="protein sequence ID" value="GAX18768.1"/>
    <property type="molecule type" value="Genomic_DNA"/>
</dbReference>
<dbReference type="GO" id="GO:0043130">
    <property type="term" value="F:ubiquitin binding"/>
    <property type="evidence" value="ECO:0007669"/>
    <property type="project" value="TreeGrafter"/>
</dbReference>
<evidence type="ECO:0000259" key="10">
    <source>
        <dbReference type="PROSITE" id="PS50089"/>
    </source>
</evidence>
<dbReference type="GO" id="GO:0043161">
    <property type="term" value="P:proteasome-mediated ubiquitin-dependent protein catabolic process"/>
    <property type="evidence" value="ECO:0007669"/>
    <property type="project" value="TreeGrafter"/>
</dbReference>
<dbReference type="GO" id="GO:0000151">
    <property type="term" value="C:ubiquitin ligase complex"/>
    <property type="evidence" value="ECO:0007669"/>
    <property type="project" value="TreeGrafter"/>
</dbReference>
<evidence type="ECO:0000256" key="4">
    <source>
        <dbReference type="ARBA" id="ARBA00022737"/>
    </source>
</evidence>
<dbReference type="Gene3D" id="3.30.40.10">
    <property type="entry name" value="Zinc/RING finger domain, C3HC4 (zinc finger)"/>
    <property type="match status" value="1"/>
</dbReference>
<dbReference type="GO" id="GO:0061630">
    <property type="term" value="F:ubiquitin protein ligase activity"/>
    <property type="evidence" value="ECO:0007669"/>
    <property type="project" value="UniProtKB-EC"/>
</dbReference>
<dbReference type="EC" id="2.3.2.27" evidence="12"/>
<dbReference type="PROSITE" id="PS50089">
    <property type="entry name" value="ZF_RING_2"/>
    <property type="match status" value="1"/>
</dbReference>
<feature type="compositionally biased region" description="Low complexity" evidence="9">
    <location>
        <begin position="374"/>
        <end position="388"/>
    </location>
</feature>
<dbReference type="Pfam" id="PF13445">
    <property type="entry name" value="zf-RING_UBOX"/>
    <property type="match status" value="1"/>
</dbReference>
<feature type="domain" description="RING-type" evidence="10">
    <location>
        <begin position="58"/>
        <end position="104"/>
    </location>
</feature>
<dbReference type="CDD" id="cd20336">
    <property type="entry name" value="Rcat_RBR"/>
    <property type="match status" value="1"/>
</dbReference>
<dbReference type="InParanoid" id="A0A1Z5JY79"/>
<dbReference type="SUPFAM" id="SSF57850">
    <property type="entry name" value="RING/U-box"/>
    <property type="match status" value="3"/>
</dbReference>
<dbReference type="InterPro" id="IPR027370">
    <property type="entry name" value="Znf-RING_euk"/>
</dbReference>
<dbReference type="OrthoDB" id="1431934at2759"/>
<keyword evidence="4" id="KW-0677">Repeat</keyword>
<dbReference type="Gene3D" id="1.20.120.1750">
    <property type="match status" value="1"/>
</dbReference>
<dbReference type="PROSITE" id="PS51873">
    <property type="entry name" value="TRIAD"/>
    <property type="match status" value="1"/>
</dbReference>
<sequence length="388" mass="43879">MDIETGNIFPENDCNECNLECDSFASGCVDSESHSSSDDDRSSECPSERADRTDEIPCPICFEPYSSANPLIRSDTCGHAWCQDCLSEYLEFQVSQHRVPLPCPSSASYRACRFHLPQELVRKHLSHSPIIQKYDRLDRLVQDESLVECPRCNEIVEAPAPPNPLDPDARHCPKCEHTFCFLHADAHLGINCRDYRVTPLQFPNTKPCSHCGAALHKYAGCDHVVCPACHNDMCFHCGTHHHLTGKVTRQCSKCQQSYLDHRYMWHVRLYYCLTLPFALPFVVAYVIIMLGLVLVSLCCCGCFGCGSWLYEGRERQANFSRGCLYVAGIISLPLILMLYDVGYHFQGGDDFLEWCLMESPDREERVRTNRPDGSNVPSTPNTTTSEDE</sequence>
<dbReference type="GO" id="GO:0097039">
    <property type="term" value="P:protein linear polyubiquitination"/>
    <property type="evidence" value="ECO:0007669"/>
    <property type="project" value="TreeGrafter"/>
</dbReference>
<evidence type="ECO:0000256" key="1">
    <source>
        <dbReference type="ARBA" id="ARBA00004906"/>
    </source>
</evidence>
<keyword evidence="13" id="KW-1185">Reference proteome</keyword>
<evidence type="ECO:0000256" key="2">
    <source>
        <dbReference type="ARBA" id="ARBA00022679"/>
    </source>
</evidence>
<dbReference type="Pfam" id="PF01485">
    <property type="entry name" value="IBR"/>
    <property type="match status" value="1"/>
</dbReference>
<feature type="domain" description="RING-type" evidence="11">
    <location>
        <begin position="54"/>
        <end position="258"/>
    </location>
</feature>
<name>A0A1Z5JY79_FISSO</name>
<evidence type="ECO:0000256" key="5">
    <source>
        <dbReference type="ARBA" id="ARBA00022771"/>
    </source>
</evidence>
<evidence type="ECO:0000313" key="13">
    <source>
        <dbReference type="Proteomes" id="UP000198406"/>
    </source>
</evidence>
<evidence type="ECO:0000256" key="6">
    <source>
        <dbReference type="ARBA" id="ARBA00022786"/>
    </source>
</evidence>
<keyword evidence="6" id="KW-0833">Ubl conjugation pathway</keyword>
<keyword evidence="3" id="KW-0479">Metal-binding</keyword>
<dbReference type="PANTHER" id="PTHR22770:SF13">
    <property type="entry name" value="RING-TYPE DOMAIN-CONTAINING PROTEIN"/>
    <property type="match status" value="1"/>
</dbReference>
<dbReference type="InterPro" id="IPR001841">
    <property type="entry name" value="Znf_RING"/>
</dbReference>
<keyword evidence="2 12" id="KW-0808">Transferase</keyword>
<dbReference type="InterPro" id="IPR013083">
    <property type="entry name" value="Znf_RING/FYVE/PHD"/>
</dbReference>
<evidence type="ECO:0000256" key="9">
    <source>
        <dbReference type="SAM" id="MobiDB-lite"/>
    </source>
</evidence>
<dbReference type="InterPro" id="IPR051628">
    <property type="entry name" value="LUBAC_E3_Ligases"/>
</dbReference>
<protein>
    <submittedName>
        <fullName evidence="12">E3 ubiquitin-protein ligase RNF217</fullName>
        <ecNumber evidence="12">2.3.2.27</ecNumber>
    </submittedName>
</protein>
<dbReference type="SMART" id="SM00647">
    <property type="entry name" value="IBR"/>
    <property type="match status" value="1"/>
</dbReference>
<dbReference type="InterPro" id="IPR044066">
    <property type="entry name" value="TRIAD_supradom"/>
</dbReference>
<reference evidence="12 13" key="1">
    <citation type="journal article" date="2015" name="Plant Cell">
        <title>Oil accumulation by the oleaginous diatom Fistulifera solaris as revealed by the genome and transcriptome.</title>
        <authorList>
            <person name="Tanaka T."/>
            <person name="Maeda Y."/>
            <person name="Veluchamy A."/>
            <person name="Tanaka M."/>
            <person name="Abida H."/>
            <person name="Marechal E."/>
            <person name="Bowler C."/>
            <person name="Muto M."/>
            <person name="Sunaga Y."/>
            <person name="Tanaka M."/>
            <person name="Yoshino T."/>
            <person name="Taniguchi T."/>
            <person name="Fukuda Y."/>
            <person name="Nemoto M."/>
            <person name="Matsumoto M."/>
            <person name="Wong P.S."/>
            <person name="Aburatani S."/>
            <person name="Fujibuchi W."/>
        </authorList>
    </citation>
    <scope>NUCLEOTIDE SEQUENCE [LARGE SCALE GENOMIC DNA]</scope>
    <source>
        <strain evidence="12 13">JPCC DA0580</strain>
    </source>
</reference>
<dbReference type="GO" id="GO:0008270">
    <property type="term" value="F:zinc ion binding"/>
    <property type="evidence" value="ECO:0007669"/>
    <property type="project" value="UniProtKB-KW"/>
</dbReference>
<dbReference type="Proteomes" id="UP000198406">
    <property type="component" value="Unassembled WGS sequence"/>
</dbReference>
<dbReference type="SMART" id="SM00184">
    <property type="entry name" value="RING"/>
    <property type="match status" value="1"/>
</dbReference>
<evidence type="ECO:0000313" key="12">
    <source>
        <dbReference type="EMBL" id="GAX18768.1"/>
    </source>
</evidence>
<organism evidence="12 13">
    <name type="scientific">Fistulifera solaris</name>
    <name type="common">Oleaginous diatom</name>
    <dbReference type="NCBI Taxonomy" id="1519565"/>
    <lineage>
        <taxon>Eukaryota</taxon>
        <taxon>Sar</taxon>
        <taxon>Stramenopiles</taxon>
        <taxon>Ochrophyta</taxon>
        <taxon>Bacillariophyta</taxon>
        <taxon>Bacillariophyceae</taxon>
        <taxon>Bacillariophycidae</taxon>
        <taxon>Naviculales</taxon>
        <taxon>Naviculaceae</taxon>
        <taxon>Fistulifera</taxon>
    </lineage>
</organism>
<proteinExistence type="predicted"/>
<dbReference type="InterPro" id="IPR002867">
    <property type="entry name" value="IBR_dom"/>
</dbReference>
<evidence type="ECO:0000259" key="11">
    <source>
        <dbReference type="PROSITE" id="PS51873"/>
    </source>
</evidence>
<feature type="region of interest" description="Disordered" evidence="9">
    <location>
        <begin position="364"/>
        <end position="388"/>
    </location>
</feature>
<comment type="caution">
    <text evidence="12">The sequence shown here is derived from an EMBL/GenBank/DDBJ whole genome shotgun (WGS) entry which is preliminary data.</text>
</comment>